<dbReference type="CDD" id="cd22352">
    <property type="entry name" value="RecB_C-like"/>
    <property type="match status" value="1"/>
</dbReference>
<dbReference type="GO" id="GO:0016887">
    <property type="term" value="F:ATP hydrolysis activity"/>
    <property type="evidence" value="ECO:0007669"/>
    <property type="project" value="RHEA"/>
</dbReference>
<dbReference type="InterPro" id="IPR011335">
    <property type="entry name" value="Restrct_endonuc-II-like"/>
</dbReference>
<dbReference type="Gene3D" id="1.10.3170.10">
    <property type="entry name" value="Recbcd, chain B, domain 2"/>
    <property type="match status" value="1"/>
</dbReference>
<evidence type="ECO:0000256" key="8">
    <source>
        <dbReference type="ARBA" id="ARBA00022840"/>
    </source>
</evidence>
<keyword evidence="8 16" id="KW-0067">ATP-binding</keyword>
<feature type="region of interest" description="Disordered" evidence="17">
    <location>
        <begin position="927"/>
        <end position="977"/>
    </location>
</feature>
<keyword evidence="5 16" id="KW-0378">Hydrolase</keyword>
<evidence type="ECO:0000256" key="9">
    <source>
        <dbReference type="ARBA" id="ARBA00022842"/>
    </source>
</evidence>
<dbReference type="Pfam" id="PF00580">
    <property type="entry name" value="UvrD-helicase"/>
    <property type="match status" value="1"/>
</dbReference>
<evidence type="ECO:0000313" key="21">
    <source>
        <dbReference type="Proteomes" id="UP000007881"/>
    </source>
</evidence>
<keyword evidence="2" id="KW-0479">Metal-binding</keyword>
<evidence type="ECO:0000256" key="7">
    <source>
        <dbReference type="ARBA" id="ARBA00022839"/>
    </source>
</evidence>
<evidence type="ECO:0000256" key="17">
    <source>
        <dbReference type="SAM" id="MobiDB-lite"/>
    </source>
</evidence>
<evidence type="ECO:0000259" key="18">
    <source>
        <dbReference type="PROSITE" id="PS51198"/>
    </source>
</evidence>
<dbReference type="GO" id="GO:0005524">
    <property type="term" value="F:ATP binding"/>
    <property type="evidence" value="ECO:0007669"/>
    <property type="project" value="UniProtKB-UniRule"/>
</dbReference>
<dbReference type="InterPro" id="IPR014017">
    <property type="entry name" value="DNA_helicase_UvrD-like_C"/>
</dbReference>
<reference evidence="20 21" key="1">
    <citation type="submission" date="2012-02" db="EMBL/GenBank/DDBJ databases">
        <title>Complete genome sequence of Phycisphaera mikurensis NBRC 102666.</title>
        <authorList>
            <person name="Ankai A."/>
            <person name="Hosoyama A."/>
            <person name="Terui Y."/>
            <person name="Sekine M."/>
            <person name="Fukai R."/>
            <person name="Kato Y."/>
            <person name="Nakamura S."/>
            <person name="Yamada-Narita S."/>
            <person name="Kawakoshi A."/>
            <person name="Fukunaga Y."/>
            <person name="Yamazaki S."/>
            <person name="Fujita N."/>
        </authorList>
    </citation>
    <scope>NUCLEOTIDE SEQUENCE [LARGE SCALE GENOMIC DNA]</scope>
    <source>
        <strain evidence="21">NBRC 102666 / KCTC 22515 / FYK2301M01</strain>
    </source>
</reference>
<dbReference type="InterPro" id="IPR038726">
    <property type="entry name" value="PDDEXK_AddAB-type"/>
</dbReference>
<evidence type="ECO:0000256" key="2">
    <source>
        <dbReference type="ARBA" id="ARBA00022723"/>
    </source>
</evidence>
<dbReference type="Gene3D" id="1.10.486.10">
    <property type="entry name" value="PCRA, domain 4"/>
    <property type="match status" value="1"/>
</dbReference>
<dbReference type="InterPro" id="IPR011604">
    <property type="entry name" value="PDDEXK-like_dom_sf"/>
</dbReference>
<evidence type="ECO:0000256" key="16">
    <source>
        <dbReference type="PROSITE-ProRule" id="PRU00560"/>
    </source>
</evidence>
<evidence type="ECO:0000256" key="14">
    <source>
        <dbReference type="ARBA" id="ARBA00034808"/>
    </source>
</evidence>
<feature type="domain" description="UvrD-like helicase C-terminal" evidence="19">
    <location>
        <begin position="490"/>
        <end position="749"/>
    </location>
</feature>
<dbReference type="GO" id="GO:0003677">
    <property type="term" value="F:DNA binding"/>
    <property type="evidence" value="ECO:0007669"/>
    <property type="project" value="UniProtKB-KW"/>
</dbReference>
<protein>
    <recommendedName>
        <fullName evidence="14">DNA 3'-5' helicase</fullName>
        <ecNumber evidence="14">5.6.2.4</ecNumber>
    </recommendedName>
</protein>
<keyword evidence="11" id="KW-0234">DNA repair</keyword>
<feature type="domain" description="UvrD-like helicase ATP-binding" evidence="18">
    <location>
        <begin position="5"/>
        <end position="463"/>
    </location>
</feature>
<proteinExistence type="inferred from homology"/>
<keyword evidence="1" id="KW-0540">Nuclease</keyword>
<dbReference type="Gene3D" id="3.40.50.300">
    <property type="entry name" value="P-loop containing nucleotide triphosphate hydrolases"/>
    <property type="match status" value="2"/>
</dbReference>
<evidence type="ECO:0000256" key="1">
    <source>
        <dbReference type="ARBA" id="ARBA00022722"/>
    </source>
</evidence>
<keyword evidence="3 16" id="KW-0547">Nucleotide-binding</keyword>
<dbReference type="GO" id="GO:0043138">
    <property type="term" value="F:3'-5' DNA helicase activity"/>
    <property type="evidence" value="ECO:0007669"/>
    <property type="project" value="UniProtKB-EC"/>
</dbReference>
<dbReference type="Pfam" id="PF12705">
    <property type="entry name" value="PDDEXK_1"/>
    <property type="match status" value="1"/>
</dbReference>
<dbReference type="HAMAP" id="MF_01485">
    <property type="entry name" value="RecB"/>
    <property type="match status" value="1"/>
</dbReference>
<dbReference type="GO" id="GO:0046872">
    <property type="term" value="F:metal ion binding"/>
    <property type="evidence" value="ECO:0007669"/>
    <property type="project" value="UniProtKB-KW"/>
</dbReference>
<accession>I0ICH1</accession>
<dbReference type="InterPro" id="IPR004586">
    <property type="entry name" value="RecB"/>
</dbReference>
<keyword evidence="10" id="KW-0238">DNA-binding</keyword>
<evidence type="ECO:0000256" key="12">
    <source>
        <dbReference type="ARBA" id="ARBA00023235"/>
    </source>
</evidence>
<organism evidence="20 21">
    <name type="scientific">Phycisphaera mikurensis (strain NBRC 102666 / KCTC 22515 / FYK2301M01)</name>
    <dbReference type="NCBI Taxonomy" id="1142394"/>
    <lineage>
        <taxon>Bacteria</taxon>
        <taxon>Pseudomonadati</taxon>
        <taxon>Planctomycetota</taxon>
        <taxon>Phycisphaerae</taxon>
        <taxon>Phycisphaerales</taxon>
        <taxon>Phycisphaeraceae</taxon>
        <taxon>Phycisphaera</taxon>
    </lineage>
</organism>
<dbReference type="AlphaFoldDB" id="I0ICH1"/>
<dbReference type="SUPFAM" id="SSF52980">
    <property type="entry name" value="Restriction endonuclease-like"/>
    <property type="match status" value="1"/>
</dbReference>
<evidence type="ECO:0000256" key="13">
    <source>
        <dbReference type="ARBA" id="ARBA00034617"/>
    </source>
</evidence>
<evidence type="ECO:0000256" key="4">
    <source>
        <dbReference type="ARBA" id="ARBA00022763"/>
    </source>
</evidence>
<evidence type="ECO:0000256" key="11">
    <source>
        <dbReference type="ARBA" id="ARBA00023204"/>
    </source>
</evidence>
<dbReference type="eggNOG" id="COG1074">
    <property type="taxonomic scope" value="Bacteria"/>
</dbReference>
<dbReference type="GO" id="GO:0008854">
    <property type="term" value="F:exodeoxyribonuclease V activity"/>
    <property type="evidence" value="ECO:0007669"/>
    <property type="project" value="InterPro"/>
</dbReference>
<evidence type="ECO:0000256" key="15">
    <source>
        <dbReference type="ARBA" id="ARBA00048988"/>
    </source>
</evidence>
<dbReference type="EC" id="5.6.2.4" evidence="14"/>
<evidence type="ECO:0000256" key="5">
    <source>
        <dbReference type="ARBA" id="ARBA00022801"/>
    </source>
</evidence>
<feature type="binding site" evidence="16">
    <location>
        <begin position="26"/>
        <end position="33"/>
    </location>
    <ligand>
        <name>ATP</name>
        <dbReference type="ChEBI" id="CHEBI:30616"/>
    </ligand>
</feature>
<keyword evidence="6 16" id="KW-0347">Helicase</keyword>
<comment type="catalytic activity">
    <reaction evidence="13">
        <text>Couples ATP hydrolysis with the unwinding of duplex DNA by translocating in the 3'-5' direction.</text>
        <dbReference type="EC" id="5.6.2.4"/>
    </reaction>
</comment>
<evidence type="ECO:0000256" key="10">
    <source>
        <dbReference type="ARBA" id="ARBA00023125"/>
    </source>
</evidence>
<dbReference type="KEGG" id="phm:PSMK_08000"/>
<keyword evidence="21" id="KW-1185">Reference proteome</keyword>
<dbReference type="PANTHER" id="PTHR11070:SF23">
    <property type="entry name" value="RECBCD ENZYME SUBUNIT RECB"/>
    <property type="match status" value="1"/>
</dbReference>
<dbReference type="HOGENOM" id="CLU_001114_6_0_0"/>
<comment type="catalytic activity">
    <reaction evidence="15">
        <text>ATP + H2O = ADP + phosphate + H(+)</text>
        <dbReference type="Rhea" id="RHEA:13065"/>
        <dbReference type="ChEBI" id="CHEBI:15377"/>
        <dbReference type="ChEBI" id="CHEBI:15378"/>
        <dbReference type="ChEBI" id="CHEBI:30616"/>
        <dbReference type="ChEBI" id="CHEBI:43474"/>
        <dbReference type="ChEBI" id="CHEBI:456216"/>
        <dbReference type="EC" id="5.6.2.4"/>
    </reaction>
</comment>
<evidence type="ECO:0000313" key="20">
    <source>
        <dbReference type="EMBL" id="BAM02959.1"/>
    </source>
</evidence>
<keyword evidence="7" id="KW-0269">Exonuclease</keyword>
<dbReference type="InterPro" id="IPR000212">
    <property type="entry name" value="DNA_helicase_UvrD/REP"/>
</dbReference>
<evidence type="ECO:0000256" key="6">
    <source>
        <dbReference type="ARBA" id="ARBA00022806"/>
    </source>
</evidence>
<keyword evidence="12" id="KW-0413">Isomerase</keyword>
<dbReference type="PROSITE" id="PS51198">
    <property type="entry name" value="UVRD_HELICASE_ATP_BIND"/>
    <property type="match status" value="1"/>
</dbReference>
<dbReference type="Pfam" id="PF13361">
    <property type="entry name" value="UvrD_C"/>
    <property type="match status" value="1"/>
</dbReference>
<dbReference type="GO" id="GO:0009338">
    <property type="term" value="C:exodeoxyribonuclease V complex"/>
    <property type="evidence" value="ECO:0007669"/>
    <property type="project" value="TreeGrafter"/>
</dbReference>
<dbReference type="PROSITE" id="PS51217">
    <property type="entry name" value="UVRD_HELICASE_CTER"/>
    <property type="match status" value="1"/>
</dbReference>
<dbReference type="RefSeq" id="WP_014436179.1">
    <property type="nucleotide sequence ID" value="NC_017080.1"/>
</dbReference>
<name>I0ICH1_PHYMF</name>
<evidence type="ECO:0000259" key="19">
    <source>
        <dbReference type="PROSITE" id="PS51217"/>
    </source>
</evidence>
<dbReference type="InterPro" id="IPR027417">
    <property type="entry name" value="P-loop_NTPase"/>
</dbReference>
<dbReference type="Gene3D" id="3.90.320.10">
    <property type="match status" value="1"/>
</dbReference>
<dbReference type="PANTHER" id="PTHR11070">
    <property type="entry name" value="UVRD / RECB / PCRA DNA HELICASE FAMILY MEMBER"/>
    <property type="match status" value="1"/>
</dbReference>
<dbReference type="GO" id="GO:0005829">
    <property type="term" value="C:cytosol"/>
    <property type="evidence" value="ECO:0007669"/>
    <property type="project" value="TreeGrafter"/>
</dbReference>
<dbReference type="Proteomes" id="UP000007881">
    <property type="component" value="Chromosome"/>
</dbReference>
<evidence type="ECO:0000256" key="3">
    <source>
        <dbReference type="ARBA" id="ARBA00022741"/>
    </source>
</evidence>
<dbReference type="STRING" id="1142394.PSMK_08000"/>
<dbReference type="GO" id="GO:0000725">
    <property type="term" value="P:recombinational repair"/>
    <property type="evidence" value="ECO:0007669"/>
    <property type="project" value="TreeGrafter"/>
</dbReference>
<dbReference type="EMBL" id="AP012338">
    <property type="protein sequence ID" value="BAM02959.1"/>
    <property type="molecule type" value="Genomic_DNA"/>
</dbReference>
<dbReference type="SUPFAM" id="SSF52540">
    <property type="entry name" value="P-loop containing nucleoside triphosphate hydrolases"/>
    <property type="match status" value="1"/>
</dbReference>
<keyword evidence="9" id="KW-0460">Magnesium</keyword>
<sequence>MNPHPEAAGAEWPLSIALPGRHAVEASAGTGKTFTIATLHLRFVVEAGFPVNRVLVATFTEAATAELKDRLRKNLALARRLVGAAAAEGPAEEVAFAVLRRAGAAGDGLIEQEAASVARRLDRALSAFDAAPVFTLHGFCQRLLTELAFESGARFEEEVLTDARPLLDAAVAAFADAAFGDPASPLADATPAKASEWEPIRLAAKLAVEHPEAVLEPGVDLAAAAAEAARLAAPVEAAWAQRRDAIERELRTLSPGFHKTLSDKLEDHLGTLARAMREKAWAALPGALCETQLRKKVKKNQAPPADPIYAALDALRSFALSPAADLAVAARSAAAGEARARVAGLKRAGGLMGFDDMLQRVAAALADPATGPALAAEVCRRYPVAMIDEVQDTDPLQHRILERLFGDADAEAHAPHARSFFSIGDPKQSIYRFRGADVGGFVTSRQRTPVQNRHGLRTNHRTDAPLVAAAQAVFSTAGGEPFGDTGISLPAISARHAKRAALTPALDVAWVRVGGDDDGPLPTKPAATRKVVRSLVGDVLALLSEAPDLGGRPLGAGDLAVLCEKNKQLDAVAAALAAAGVPAVRPSGESVFRSPEAAIAVDLVVAWLDPTDKPRLRRAMLGPVLGHDPEALDDPDALAAAASLAAACGRRWRRAGFAAALNHAMTASGTVRRLAAESRGERRLTNLLHLGELLEQLAREDGLGPEALLARLRRATARPEEAGTAESAELRLESDAAAVRLLTIHRSKGLEFPVVFLPFLWDGGGGAKRVPVLSRPRAGEDAPAVIDLGSERLPERHLRDEAEQREEKVRLLYVALTRAKHQTRLHVAATKQTGLTPLGGLVCGDTDPKTLKTEDAWRSRLASWCDRVAAEATADLAVQGFDEPAWRTIELRDTQTGHAAPSLSEASPAAAPPLVRRALDRFPPPALRSSSFSSLTAGGHGSASAPEPVDRDAEPAAGGGVPTEAEEEGPLDAMPGGTGVGLLVHAVLEDALAEPSPAGDDAAPWCRARVAATGPTHGLAPAWHDPLGDGLAATLSRPLPLAGPDEPPIALLDTDAASRSIELPFVLAAGGPGPGEVPVGAIAEVLARSGHAGTRETAERLRHADPRPVAGLLEGYIDLVVRVGGRWHVVDHKSNRVPTGYGPASLDAAMVRAMYLLQGHLYLAALHRLLRAGRDGYDPAAHLGGMAYLFVRGIAAGGDRGVYTHRPEPGLIEELAEVLS</sequence>
<keyword evidence="4" id="KW-0227">DNA damage</keyword>
<gene>
    <name evidence="20" type="primary">recB</name>
    <name evidence="20" type="ordered locus">PSMK_08000</name>
</gene>
<dbReference type="InterPro" id="IPR014016">
    <property type="entry name" value="UvrD-like_ATP-bd"/>
</dbReference>